<evidence type="ECO:0000256" key="6">
    <source>
        <dbReference type="ARBA" id="ARBA00023157"/>
    </source>
</evidence>
<evidence type="ECO:0000259" key="10">
    <source>
        <dbReference type="PROSITE" id="PS50835"/>
    </source>
</evidence>
<evidence type="ECO:0000256" key="7">
    <source>
        <dbReference type="ARBA" id="ARBA00023180"/>
    </source>
</evidence>
<keyword evidence="2 9" id="KW-0812">Transmembrane</keyword>
<keyword evidence="3" id="KW-0732">Signal</keyword>
<dbReference type="InterPro" id="IPR013783">
    <property type="entry name" value="Ig-like_fold"/>
</dbReference>
<comment type="subcellular location">
    <subcellularLocation>
        <location evidence="1">Membrane</location>
        <topology evidence="1">Single-pass type I membrane protein</topology>
    </subcellularLocation>
</comment>
<reference evidence="11 12" key="1">
    <citation type="submission" date="2019-09" db="EMBL/GenBank/DDBJ databases">
        <title>Bird 10,000 Genomes (B10K) Project - Family phase.</title>
        <authorList>
            <person name="Zhang G."/>
        </authorList>
    </citation>
    <scope>NUCLEOTIDE SEQUENCE [LARGE SCALE GENOMIC DNA]</scope>
    <source>
        <strain evidence="11">B10K-DU-012-37</strain>
    </source>
</reference>
<dbReference type="GO" id="GO:0150079">
    <property type="term" value="P:negative regulation of neuroinflammatory response"/>
    <property type="evidence" value="ECO:0007669"/>
    <property type="project" value="TreeGrafter"/>
</dbReference>
<evidence type="ECO:0000313" key="12">
    <source>
        <dbReference type="Proteomes" id="UP000544127"/>
    </source>
</evidence>
<dbReference type="SMART" id="SM00409">
    <property type="entry name" value="IG"/>
    <property type="match status" value="1"/>
</dbReference>
<dbReference type="AlphaFoldDB" id="A0A7K6ALD4"/>
<dbReference type="GO" id="GO:0016020">
    <property type="term" value="C:membrane"/>
    <property type="evidence" value="ECO:0007669"/>
    <property type="project" value="UniProtKB-SubCell"/>
</dbReference>
<organism evidence="11 12">
    <name type="scientific">Upupa epops</name>
    <name type="common">Eurasian hoopoe</name>
    <dbReference type="NCBI Taxonomy" id="57439"/>
    <lineage>
        <taxon>Eukaryota</taxon>
        <taxon>Metazoa</taxon>
        <taxon>Chordata</taxon>
        <taxon>Craniata</taxon>
        <taxon>Vertebrata</taxon>
        <taxon>Euteleostomi</taxon>
        <taxon>Archelosauria</taxon>
        <taxon>Archosauria</taxon>
        <taxon>Dinosauria</taxon>
        <taxon>Saurischia</taxon>
        <taxon>Theropoda</taxon>
        <taxon>Coelurosauria</taxon>
        <taxon>Aves</taxon>
        <taxon>Neognathae</taxon>
        <taxon>Neoaves</taxon>
        <taxon>Telluraves</taxon>
        <taxon>Coraciimorphae</taxon>
        <taxon>Bucerotiformes</taxon>
        <taxon>Upupidae</taxon>
        <taxon>Upupa</taxon>
    </lineage>
</organism>
<keyword evidence="6" id="KW-1015">Disulfide bond</keyword>
<dbReference type="Proteomes" id="UP000544127">
    <property type="component" value="Unassembled WGS sequence"/>
</dbReference>
<dbReference type="Pfam" id="PF08205">
    <property type="entry name" value="C2-set_2"/>
    <property type="match status" value="1"/>
</dbReference>
<dbReference type="PANTHER" id="PTHR46841">
    <property type="entry name" value="OX-2 MEMBRANE GLYCOPROTEIN"/>
    <property type="match status" value="1"/>
</dbReference>
<dbReference type="InterPro" id="IPR036179">
    <property type="entry name" value="Ig-like_dom_sf"/>
</dbReference>
<keyword evidence="5 9" id="KW-0472">Membrane</keyword>
<dbReference type="Pfam" id="PF07686">
    <property type="entry name" value="V-set"/>
    <property type="match status" value="1"/>
</dbReference>
<dbReference type="GO" id="GO:0043031">
    <property type="term" value="P:negative regulation of macrophage activation"/>
    <property type="evidence" value="ECO:0007669"/>
    <property type="project" value="InterPro"/>
</dbReference>
<sequence>VVPQAEHRNVSEGSRVTLGCALTELEDVLQVTWQKESEESRSNLATYSKINGARIQEPYRDRMNFTSLLLNHTSVTLWNPRLDDSGCYICLFNTFPSGSVSGRTCLSVFGLKASVRYNISGDHLVAVCDAVGLPEPSITWSNLFKSTPMQETVRHANGVVAITSTLEVHSARNIRDQDLSCRVSNSNEDMELPVWMEGEEGSSLPWLAITAGIVTATMALVLLVLCCRKRIRRR</sequence>
<protein>
    <submittedName>
        <fullName evidence="11">OX2G protein</fullName>
    </submittedName>
</protein>
<dbReference type="SUPFAM" id="SSF48726">
    <property type="entry name" value="Immunoglobulin"/>
    <property type="match status" value="2"/>
</dbReference>
<dbReference type="PROSITE" id="PS50835">
    <property type="entry name" value="IG_LIKE"/>
    <property type="match status" value="1"/>
</dbReference>
<keyword evidence="12" id="KW-1185">Reference proteome</keyword>
<dbReference type="PANTHER" id="PTHR46841:SF3">
    <property type="entry name" value="OX-2 MEMBRANE GLYCOPROTEIN"/>
    <property type="match status" value="1"/>
</dbReference>
<name>A0A7K6ALD4_UPUEP</name>
<dbReference type="GO" id="GO:0043025">
    <property type="term" value="C:neuronal cell body"/>
    <property type="evidence" value="ECO:0007669"/>
    <property type="project" value="TreeGrafter"/>
</dbReference>
<evidence type="ECO:0000256" key="2">
    <source>
        <dbReference type="ARBA" id="ARBA00022692"/>
    </source>
</evidence>
<dbReference type="InterPro" id="IPR013106">
    <property type="entry name" value="Ig_V-set"/>
</dbReference>
<dbReference type="EMBL" id="VZRI01002758">
    <property type="protein sequence ID" value="NWU90774.1"/>
    <property type="molecule type" value="Genomic_DNA"/>
</dbReference>
<dbReference type="InterPro" id="IPR003599">
    <property type="entry name" value="Ig_sub"/>
</dbReference>
<dbReference type="CDD" id="cd05846">
    <property type="entry name" value="IgV_1_MRC-OX-2_like"/>
    <property type="match status" value="1"/>
</dbReference>
<dbReference type="InterPro" id="IPR013162">
    <property type="entry name" value="CD80_C2-set"/>
</dbReference>
<feature type="non-terminal residue" evidence="11">
    <location>
        <position position="234"/>
    </location>
</feature>
<keyword evidence="8" id="KW-0393">Immunoglobulin domain</keyword>
<dbReference type="GO" id="GO:0009986">
    <property type="term" value="C:cell surface"/>
    <property type="evidence" value="ECO:0007669"/>
    <property type="project" value="TreeGrafter"/>
</dbReference>
<evidence type="ECO:0000256" key="8">
    <source>
        <dbReference type="ARBA" id="ARBA00023319"/>
    </source>
</evidence>
<dbReference type="Gene3D" id="2.60.40.10">
    <property type="entry name" value="Immunoglobulins"/>
    <property type="match status" value="2"/>
</dbReference>
<gene>
    <name evidence="11" type="primary">Cd200_1</name>
    <name evidence="11" type="ORF">UPUEPO_R12879</name>
</gene>
<feature type="non-terminal residue" evidence="11">
    <location>
        <position position="1"/>
    </location>
</feature>
<accession>A0A7K6ALD4</accession>
<dbReference type="OrthoDB" id="9422141at2759"/>
<dbReference type="GO" id="GO:0050776">
    <property type="term" value="P:regulation of immune response"/>
    <property type="evidence" value="ECO:0007669"/>
    <property type="project" value="InterPro"/>
</dbReference>
<dbReference type="GO" id="GO:0098632">
    <property type="term" value="F:cell-cell adhesion mediator activity"/>
    <property type="evidence" value="ECO:0007669"/>
    <property type="project" value="InterPro"/>
</dbReference>
<evidence type="ECO:0000313" key="11">
    <source>
        <dbReference type="EMBL" id="NWU90774.1"/>
    </source>
</evidence>
<evidence type="ECO:0000256" key="4">
    <source>
        <dbReference type="ARBA" id="ARBA00022989"/>
    </source>
</evidence>
<feature type="transmembrane region" description="Helical" evidence="9">
    <location>
        <begin position="206"/>
        <end position="227"/>
    </location>
</feature>
<feature type="domain" description="Ig-like" evidence="10">
    <location>
        <begin position="3"/>
        <end position="101"/>
    </location>
</feature>
<keyword evidence="7" id="KW-0325">Glycoprotein</keyword>
<keyword evidence="4 9" id="KW-1133">Transmembrane helix</keyword>
<evidence type="ECO:0000256" key="9">
    <source>
        <dbReference type="SAM" id="Phobius"/>
    </source>
</evidence>
<proteinExistence type="predicted"/>
<dbReference type="InterPro" id="IPR047164">
    <property type="entry name" value="OX2G-like"/>
</dbReference>
<dbReference type="InterPro" id="IPR033321">
    <property type="entry name" value="CD200_Ig_V_dom"/>
</dbReference>
<comment type="caution">
    <text evidence="11">The sequence shown here is derived from an EMBL/GenBank/DDBJ whole genome shotgun (WGS) entry which is preliminary data.</text>
</comment>
<dbReference type="InterPro" id="IPR007110">
    <property type="entry name" value="Ig-like_dom"/>
</dbReference>
<evidence type="ECO:0000256" key="3">
    <source>
        <dbReference type="ARBA" id="ARBA00022729"/>
    </source>
</evidence>
<evidence type="ECO:0000256" key="5">
    <source>
        <dbReference type="ARBA" id="ARBA00023136"/>
    </source>
</evidence>
<evidence type="ECO:0000256" key="1">
    <source>
        <dbReference type="ARBA" id="ARBA00004479"/>
    </source>
</evidence>
<dbReference type="GO" id="GO:0034113">
    <property type="term" value="P:heterotypic cell-cell adhesion"/>
    <property type="evidence" value="ECO:0007669"/>
    <property type="project" value="TreeGrafter"/>
</dbReference>
<dbReference type="GO" id="GO:0030424">
    <property type="term" value="C:axon"/>
    <property type="evidence" value="ECO:0007669"/>
    <property type="project" value="TreeGrafter"/>
</dbReference>